<feature type="non-terminal residue" evidence="1">
    <location>
        <position position="1685"/>
    </location>
</feature>
<dbReference type="InterPro" id="IPR030885">
    <property type="entry name" value="Lepto_longest"/>
</dbReference>
<comment type="caution">
    <text evidence="1">The sequence shown here is derived from an EMBL/GenBank/DDBJ whole genome shotgun (WGS) entry which is preliminary data.</text>
</comment>
<dbReference type="Proteomes" id="UP000285569">
    <property type="component" value="Unassembled WGS sequence"/>
</dbReference>
<proteinExistence type="predicted"/>
<evidence type="ECO:0000313" key="1">
    <source>
        <dbReference type="EMBL" id="RHX78786.1"/>
    </source>
</evidence>
<reference evidence="1 2" key="2">
    <citation type="journal article" date="2020" name="Int. J. Syst. Evol. Microbiol.">
        <title>Leptospira yasudae sp. nov. and Leptospira stimsonii sp. nov., two new species of the pathogenic group isolated from environmental sources.</title>
        <authorList>
            <person name="Casanovas-Massana A."/>
            <person name="Hamond C."/>
            <person name="Santos L.A."/>
            <person name="de Oliveira D."/>
            <person name="Hacker K.P."/>
            <person name="Balassiano I."/>
            <person name="Costa F."/>
            <person name="Medeiros M.A."/>
            <person name="Reis M.G."/>
            <person name="Ko A.I."/>
            <person name="Wunder E.A."/>
        </authorList>
    </citation>
    <scope>NUCLEOTIDE SEQUENCE [LARGE SCALE GENOMIC DNA]</scope>
    <source>
        <strain evidence="1 2">B21</strain>
    </source>
</reference>
<gene>
    <name evidence="1" type="ORF">DLM77_15170</name>
</gene>
<sequence>MVFRNSFNTKIVYIFFFFPLFFFFLSGDRVHPQSVPIPTLTTPAYDPNVMQQTYSNANQLGTVAAWDSMILQSYGFLRTQWETQIDNAITAYVNTITTQDSYNSVAAYQDYVRSSLVAQKQQAYLAWEASVETDILGQRSSFLTNRYGANLADATESQNTFLNQMNSITPTQLSAGQQVVSLAQQQWTQEYNGNLQAGLNDFNNSMNSMLQGYQSLVSQLNQTDANFQSNLAQIQAYENQVRSGISSSVVGMRSYLNGEDLFWNHNASYVKTTLNADGLAYKALLDQLDTNLSSNASLTTLASTMTTFLQNQATLGQTQVTNYTNLIYSSGSYYPAPISAAYEYFDGSVTTGNGGLAKKIAAYYDGAISMTDLVNWMNGQGGFGIPTGKQVSSIGYADLQARDSDGNYCHNGGIVCGIWGIMEPYGDQERYYSSAHADFINYYENDVIILIPPAWTIVRNIKQQNEVVIRMNFTLYDPAADNNAQVWGNLVTQMNGYKAGWMTNILPAIGAWETQVSAYQSQYTAWQAQRATALADAQASLASGVQSLYNKEADWIQNMQNLKAEADAKWLTSAQTLDASSANQDSNAFGQTLSGLFNSLPSTGLNTGALAEAQNVWSSLASINNNHSVSNNHIPDVNLLGTFTDSMNTAMTGATNISLVSATNQALLNNRMSYVNDLADSMKTERMFTDTGYQDLLASKGYSVKEFTVTDAKNGNDSKISVIVNANGNVIGKDGKVIANTNSLPSIVESQKAMFLTTSDFIKSNCGAQLDKCDAYTEKKYEEGSVVVHADGSITAERKMHTGNASLRFGGDAANAKDYALERTHETVTVAAPPMIRLGGGALESGAEGQSVAKAQGSLAKTYSTDATIRMNGNVAGNTGIVPPHLNQNTGIVPPSSAGKSSSNGYDLFGSTGVDSLVKSSLGNVDKYFTKENMDKLSASLFANANGADAKDSRMASIASNSAQSQSQIAGLAVDLIKSVALGGMSPQAWAQGQVKQMAKSAIATVVSKTFNLSPETAALLSGAFLDKQASDKAKQELGMTGPMLSMNRLEGVTRSLAGAMYAPFAEASGYILNASARTLGSAGVLSDSQVRNFQKESRGQIDTLKMRDQKEAIKAYEEDKTQITGQLVKEIGRSGEWSPEVINQLSNAAMSWQRSNDAKESLGYKGNTLEKIAGTFKTIGSSVAGWVGEVANGVGSFVSHGLRGLGVISHDDLEAFNDQSRDIVNDIKLKDEKDAIKQFDEDKLNTYGLGLKQLGIANGMSAQDAEKLSQSFVSWQKSNEAKEALGFKGSSLNNVLGFTKGIVSSVWGLAGEFYSGLGSVVAHGLNGLGVMSDQDLIAFNDTTRAVVNDIKMKDEKDAIRNWDAQEIQNYGFAVEQFGKASGMSPDLISQLSKAAVQYATREQAKSALEKHQNFMGGLEAVVAPGMLLDKFLFKDGIVGMLAKGVKGVITTAGDIGKELGLVSDNQLDNLYKQSKVWSNSVTADDLKAKTQEGIVSMYEFQRSAARDMMFTEIGKILSPAFGGMEPQQVGQVLKYYQDQKTAKEAAKDQRIKDGAQVVTVAAAAAFTVATAGAGAPAFGAIMAGGGTAVQYAALGAAFASQAYAASATGGGNNGIVAAAINTLSLAATAGSSSLFSGYVSWTPHRPDNLLTGEREVDGGWGGGVNVAVKGSESLSGYMFNGGLS</sequence>
<organism evidence="1 2">
    <name type="scientific">Leptospira yasudae</name>
    <dbReference type="NCBI Taxonomy" id="2202201"/>
    <lineage>
        <taxon>Bacteria</taxon>
        <taxon>Pseudomonadati</taxon>
        <taxon>Spirochaetota</taxon>
        <taxon>Spirochaetia</taxon>
        <taxon>Leptospirales</taxon>
        <taxon>Leptospiraceae</taxon>
        <taxon>Leptospira</taxon>
    </lineage>
</organism>
<accession>A0ABX9M0P1</accession>
<dbReference type="EMBL" id="QHCR01000007">
    <property type="protein sequence ID" value="RHX78786.1"/>
    <property type="molecule type" value="Genomic_DNA"/>
</dbReference>
<dbReference type="NCBIfam" id="TIGR04388">
    <property type="entry name" value="Lepto_longest"/>
    <property type="match status" value="3"/>
</dbReference>
<evidence type="ECO:0008006" key="3">
    <source>
        <dbReference type="Google" id="ProtNLM"/>
    </source>
</evidence>
<keyword evidence="2" id="KW-1185">Reference proteome</keyword>
<protein>
    <recommendedName>
        <fullName evidence="3">TIGR04388 family protein</fullName>
    </recommendedName>
</protein>
<name>A0ABX9M0P1_9LEPT</name>
<reference evidence="2" key="1">
    <citation type="submission" date="2018-05" db="EMBL/GenBank/DDBJ databases">
        <title>Leptospira yasudae sp. nov. and Leptospira stimsonii sp. nov., two pathogenic species of the genus Leptospira isolated from environmental sources.</title>
        <authorList>
            <person name="Casanovas-Massana A."/>
            <person name="Hamond C."/>
            <person name="Santos L.A."/>
            <person name="Hacker K.P."/>
            <person name="Balassiano I."/>
            <person name="Medeiros M.A."/>
            <person name="Reis M.G."/>
            <person name="Ko A.I."/>
            <person name="Wunder E.A."/>
        </authorList>
    </citation>
    <scope>NUCLEOTIDE SEQUENCE [LARGE SCALE GENOMIC DNA]</scope>
    <source>
        <strain evidence="2">B21</strain>
    </source>
</reference>
<evidence type="ECO:0000313" key="2">
    <source>
        <dbReference type="Proteomes" id="UP000285569"/>
    </source>
</evidence>